<evidence type="ECO:0000259" key="6">
    <source>
        <dbReference type="PROSITE" id="PS50157"/>
    </source>
</evidence>
<comment type="caution">
    <text evidence="7">The sequence shown here is derived from an EMBL/GenBank/DDBJ whole genome shotgun (WGS) entry which is preliminary data.</text>
</comment>
<evidence type="ECO:0000256" key="4">
    <source>
        <dbReference type="PROSITE-ProRule" id="PRU00042"/>
    </source>
</evidence>
<evidence type="ECO:0000256" key="1">
    <source>
        <dbReference type="ARBA" id="ARBA00004123"/>
    </source>
</evidence>
<feature type="compositionally biased region" description="Basic and acidic residues" evidence="5">
    <location>
        <begin position="256"/>
        <end position="275"/>
    </location>
</feature>
<dbReference type="PROSITE" id="PS00028">
    <property type="entry name" value="ZINC_FINGER_C2H2_1"/>
    <property type="match status" value="1"/>
</dbReference>
<dbReference type="Pfam" id="PF04959">
    <property type="entry name" value="ARS2"/>
    <property type="match status" value="1"/>
</dbReference>
<sequence length="742" mass="84298">MTEHADSIPGGQTPEDHDEHVHNPRSARDKFQRERDGGNGGDAPEVDEFGRTIDNRKKRDRSKSLSPVPVPSGGDRRGKRRRSRSRDREYEGRDGKDSYVPDYSRGRNPRYRQGGNNAGDYGSGLYQPVVVDRYDGRKGDRHSRQVDPMDMDYILTIQAFGEITREQHRKKGGRSTMSNEEIERRFEIYKENFTHKQLQKYFSQEKESEWFREKYHPEDSKPLKEETHNRRREIMAKFAQKLAEGKYDAICYDEKADGGVPPESKDEMKTGEEKAPAVSEEDTMATDEAIVDLELPPKPAVSSEEVYALFIRTVLSKWSRKTLTDVCASIEGFKYLVLSDPRAPSGNRLGWVIFEDGTDMAKAQEALNGKQIDNFTLRVDLHYWQEERTRHVVGEANTPTRLRHDLDQIKRLAAVLDEENEFSTESCAAMIVENRLKTHILSGFEMEVSGGDESADHETAHVKKSLDLYITYLRKVHNYDYYGGIETSSPEDFARKSSVMLRRPPVEKKVSVFLDRLDMRVDLRIRKPLDGPEITKMGGKLLEVELDKFLGKSVKKEAEGKFRCTVCSKLFKGEEFVKKHLKTKHNEITLPTRKEVEFFNNYVRDPNKVDPTRPPQQPSSGPPGSMPGGMQTGGPIFTALPNGAGMPIMMPMQMGGMPMMNMPFMMGSMPNGMQFMQPMQGMMGNVGGRNRNDRGGRGGRNSIQGRLGPAPRRNSKSDPRAVRSYDDLDNPVPSGEMEISYD</sequence>
<comment type="subcellular location">
    <subcellularLocation>
        <location evidence="1">Nucleus</location>
    </subcellularLocation>
</comment>
<feature type="compositionally biased region" description="Basic and acidic residues" evidence="5">
    <location>
        <begin position="86"/>
        <end position="99"/>
    </location>
</feature>
<dbReference type="Proteomes" id="UP000318582">
    <property type="component" value="Unassembled WGS sequence"/>
</dbReference>
<keyword evidence="3" id="KW-0539">Nucleus</keyword>
<keyword evidence="8" id="KW-1185">Reference proteome</keyword>
<feature type="region of interest" description="Disordered" evidence="5">
    <location>
        <begin position="1"/>
        <end position="125"/>
    </location>
</feature>
<evidence type="ECO:0000256" key="2">
    <source>
        <dbReference type="ARBA" id="ARBA00005407"/>
    </source>
</evidence>
<feature type="domain" description="C2H2-type" evidence="6">
    <location>
        <begin position="562"/>
        <end position="585"/>
    </location>
</feature>
<dbReference type="SUPFAM" id="SSF54928">
    <property type="entry name" value="RNA-binding domain, RBD"/>
    <property type="match status" value="1"/>
</dbReference>
<feature type="compositionally biased region" description="Basic and acidic residues" evidence="5">
    <location>
        <begin position="48"/>
        <end position="57"/>
    </location>
</feature>
<dbReference type="InterPro" id="IPR012677">
    <property type="entry name" value="Nucleotide-bd_a/b_plait_sf"/>
</dbReference>
<dbReference type="CDD" id="cd00590">
    <property type="entry name" value="RRM_SF"/>
    <property type="match status" value="1"/>
</dbReference>
<dbReference type="GO" id="GO:0031047">
    <property type="term" value="P:regulatory ncRNA-mediated gene silencing"/>
    <property type="evidence" value="ECO:0007669"/>
    <property type="project" value="UniProtKB-ARBA"/>
</dbReference>
<dbReference type="InterPro" id="IPR007042">
    <property type="entry name" value="SERRATE/Ars2_C"/>
</dbReference>
<dbReference type="InterPro" id="IPR021933">
    <property type="entry name" value="SERRATE/Ars2_N"/>
</dbReference>
<evidence type="ECO:0000256" key="5">
    <source>
        <dbReference type="SAM" id="MobiDB-lite"/>
    </source>
</evidence>
<dbReference type="GO" id="GO:0016604">
    <property type="term" value="C:nuclear body"/>
    <property type="evidence" value="ECO:0007669"/>
    <property type="project" value="TreeGrafter"/>
</dbReference>
<evidence type="ECO:0000256" key="3">
    <source>
        <dbReference type="ARBA" id="ARBA00023242"/>
    </source>
</evidence>
<dbReference type="EMBL" id="QEAQ01000018">
    <property type="protein sequence ID" value="TPX60142.1"/>
    <property type="molecule type" value="Genomic_DNA"/>
</dbReference>
<name>A0A507E887_9FUNG</name>
<dbReference type="InterPro" id="IPR035979">
    <property type="entry name" value="RBD_domain_sf"/>
</dbReference>
<proteinExistence type="inferred from homology"/>
<keyword evidence="4" id="KW-0863">Zinc-finger</keyword>
<feature type="compositionally biased region" description="Pro residues" evidence="5">
    <location>
        <begin position="612"/>
        <end position="625"/>
    </location>
</feature>
<dbReference type="InterPro" id="IPR013087">
    <property type="entry name" value="Znf_C2H2_type"/>
</dbReference>
<dbReference type="PROSITE" id="PS50157">
    <property type="entry name" value="ZINC_FINGER_C2H2_2"/>
    <property type="match status" value="1"/>
</dbReference>
<dbReference type="Gene3D" id="3.30.70.330">
    <property type="match status" value="1"/>
</dbReference>
<accession>A0A507E887</accession>
<organism evidence="7 8">
    <name type="scientific">Powellomyces hirtus</name>
    <dbReference type="NCBI Taxonomy" id="109895"/>
    <lineage>
        <taxon>Eukaryota</taxon>
        <taxon>Fungi</taxon>
        <taxon>Fungi incertae sedis</taxon>
        <taxon>Chytridiomycota</taxon>
        <taxon>Chytridiomycota incertae sedis</taxon>
        <taxon>Chytridiomycetes</taxon>
        <taxon>Spizellomycetales</taxon>
        <taxon>Powellomycetaceae</taxon>
        <taxon>Powellomyces</taxon>
    </lineage>
</organism>
<evidence type="ECO:0000313" key="8">
    <source>
        <dbReference type="Proteomes" id="UP000318582"/>
    </source>
</evidence>
<keyword evidence="4" id="KW-0479">Metal-binding</keyword>
<evidence type="ECO:0000313" key="7">
    <source>
        <dbReference type="EMBL" id="TPX60142.1"/>
    </source>
</evidence>
<protein>
    <recommendedName>
        <fullName evidence="6">C2H2-type domain-containing protein</fullName>
    </recommendedName>
</protein>
<gene>
    <name evidence="7" type="ORF">PhCBS80983_g02000</name>
</gene>
<comment type="similarity">
    <text evidence="2">Belongs to the ARS2 family.</text>
</comment>
<dbReference type="PANTHER" id="PTHR13165:SF0">
    <property type="entry name" value="SERRATE RNA EFFECTOR MOLECULE HOMOLOG"/>
    <property type="match status" value="1"/>
</dbReference>
<dbReference type="Pfam" id="PF12066">
    <property type="entry name" value="SERRATE_Ars2_N"/>
    <property type="match status" value="1"/>
</dbReference>
<feature type="region of interest" description="Disordered" evidence="5">
    <location>
        <begin position="604"/>
        <end position="639"/>
    </location>
</feature>
<dbReference type="GO" id="GO:0003676">
    <property type="term" value="F:nucleic acid binding"/>
    <property type="evidence" value="ECO:0007669"/>
    <property type="project" value="InterPro"/>
</dbReference>
<dbReference type="GO" id="GO:0008270">
    <property type="term" value="F:zinc ion binding"/>
    <property type="evidence" value="ECO:0007669"/>
    <property type="project" value="UniProtKB-KW"/>
</dbReference>
<feature type="region of interest" description="Disordered" evidence="5">
    <location>
        <begin position="682"/>
        <end position="742"/>
    </location>
</feature>
<keyword evidence="4" id="KW-0862">Zinc</keyword>
<reference evidence="7 8" key="1">
    <citation type="journal article" date="2019" name="Sci. Rep.">
        <title>Comparative genomics of chytrid fungi reveal insights into the obligate biotrophic and pathogenic lifestyle of Synchytrium endobioticum.</title>
        <authorList>
            <person name="van de Vossenberg B.T.L.H."/>
            <person name="Warris S."/>
            <person name="Nguyen H.D.T."/>
            <person name="van Gent-Pelzer M.P.E."/>
            <person name="Joly D.L."/>
            <person name="van de Geest H.C."/>
            <person name="Bonants P.J.M."/>
            <person name="Smith D.S."/>
            <person name="Levesque C.A."/>
            <person name="van der Lee T.A.J."/>
        </authorList>
    </citation>
    <scope>NUCLEOTIDE SEQUENCE [LARGE SCALE GENOMIC DNA]</scope>
    <source>
        <strain evidence="7 8">CBS 809.83</strain>
    </source>
</reference>
<feature type="compositionally biased region" description="Basic and acidic residues" evidence="5">
    <location>
        <begin position="715"/>
        <end position="726"/>
    </location>
</feature>
<feature type="region of interest" description="Disordered" evidence="5">
    <location>
        <begin position="256"/>
        <end position="283"/>
    </location>
</feature>
<dbReference type="GO" id="GO:0016070">
    <property type="term" value="P:RNA metabolic process"/>
    <property type="evidence" value="ECO:0007669"/>
    <property type="project" value="UniProtKB-ARBA"/>
</dbReference>
<dbReference type="AlphaFoldDB" id="A0A507E887"/>
<feature type="compositionally biased region" description="Basic and acidic residues" evidence="5">
    <location>
        <begin position="14"/>
        <end position="37"/>
    </location>
</feature>
<dbReference type="STRING" id="109895.A0A507E887"/>
<dbReference type="PANTHER" id="PTHR13165">
    <property type="entry name" value="ARSENITE-RESISTANCE PROTEIN 2"/>
    <property type="match status" value="1"/>
</dbReference>
<dbReference type="InterPro" id="IPR039727">
    <property type="entry name" value="SE/Ars2"/>
</dbReference>